<feature type="transmembrane region" description="Helical" evidence="3">
    <location>
        <begin position="20"/>
        <end position="41"/>
    </location>
</feature>
<keyword evidence="5" id="KW-1185">Reference proteome</keyword>
<comment type="caution">
    <text evidence="4">The sequence shown here is derived from an EMBL/GenBank/DDBJ whole genome shotgun (WGS) entry which is preliminary data.</text>
</comment>
<name>A0A4S3M3J4_9FLAO</name>
<evidence type="ECO:0000256" key="3">
    <source>
        <dbReference type="SAM" id="Phobius"/>
    </source>
</evidence>
<keyword evidence="3" id="KW-0472">Membrane</keyword>
<feature type="coiled-coil region" evidence="1">
    <location>
        <begin position="976"/>
        <end position="1052"/>
    </location>
</feature>
<evidence type="ECO:0008006" key="6">
    <source>
        <dbReference type="Google" id="ProtNLM"/>
    </source>
</evidence>
<evidence type="ECO:0000313" key="5">
    <source>
        <dbReference type="Proteomes" id="UP000305939"/>
    </source>
</evidence>
<evidence type="ECO:0000256" key="2">
    <source>
        <dbReference type="SAM" id="MobiDB-lite"/>
    </source>
</evidence>
<keyword evidence="1" id="KW-0175">Coiled coil</keyword>
<feature type="compositionally biased region" description="Basic and acidic residues" evidence="2">
    <location>
        <begin position="1056"/>
        <end position="1071"/>
    </location>
</feature>
<feature type="compositionally biased region" description="Basic and acidic residues" evidence="2">
    <location>
        <begin position="948"/>
        <end position="964"/>
    </location>
</feature>
<organism evidence="4 5">
    <name type="scientific">Robertkochia marina</name>
    <dbReference type="NCBI Taxonomy" id="1227945"/>
    <lineage>
        <taxon>Bacteria</taxon>
        <taxon>Pseudomonadati</taxon>
        <taxon>Bacteroidota</taxon>
        <taxon>Flavobacteriia</taxon>
        <taxon>Flavobacteriales</taxon>
        <taxon>Flavobacteriaceae</taxon>
        <taxon>Robertkochia</taxon>
    </lineage>
</organism>
<dbReference type="RefSeq" id="WP_136334805.1">
    <property type="nucleotide sequence ID" value="NZ_QXMP01000001.1"/>
</dbReference>
<feature type="region of interest" description="Disordered" evidence="2">
    <location>
        <begin position="697"/>
        <end position="753"/>
    </location>
</feature>
<dbReference type="OrthoDB" id="9812498at2"/>
<evidence type="ECO:0000256" key="1">
    <source>
        <dbReference type="SAM" id="Coils"/>
    </source>
</evidence>
<dbReference type="EMBL" id="SSMC01000001">
    <property type="protein sequence ID" value="THD69315.1"/>
    <property type="molecule type" value="Genomic_DNA"/>
</dbReference>
<feature type="region of interest" description="Disordered" evidence="2">
    <location>
        <begin position="924"/>
        <end position="964"/>
    </location>
</feature>
<keyword evidence="3" id="KW-1133">Transmembrane helix</keyword>
<reference evidence="4 5" key="1">
    <citation type="submission" date="2019-04" db="EMBL/GenBank/DDBJ databases">
        <title>Draft genome sequence of Robertkochia marina CC-AMO-30D.</title>
        <authorList>
            <person name="Hameed A."/>
            <person name="Lin S.-Y."/>
            <person name="Shahina M."/>
            <person name="Lai W.-A."/>
            <person name="Young C.-C."/>
        </authorList>
    </citation>
    <scope>NUCLEOTIDE SEQUENCE [LARGE SCALE GENOMIC DNA]</scope>
    <source>
        <strain evidence="4 5">CC-AMO-30D</strain>
    </source>
</reference>
<feature type="compositionally biased region" description="Basic and acidic residues" evidence="2">
    <location>
        <begin position="697"/>
        <end position="740"/>
    </location>
</feature>
<proteinExistence type="predicted"/>
<sequence>MESQIGLIKKKLSGFLKKYYTNMLIRGVLLFTAIGGCYFLFSVGVEYFLWLSPNVRTVLFWLFVAVESVLFYRFVITPLLYLFKIKQGLTEKTASKLIGKHFKEVDDKLLNLLQLAQQPEKSELLLAGIEKRSRELSHIPFNKAINFSTNTKYLKFLSIPLILILLVWLSGKALSFKDSYKRMVDYTTVYTPPAPFSFKILNDSLTALSGVPFLLKVSTEGTLAPAAVQIKNRGAFNYMQPDGNGNFEYLIDPGQEELSFHLTSNDVSNGPYTLKVLPVPAMLNFKMTLDYPEYTGRRDESLNNTGNATVPEGSRIGWEVETNNTTRVELLLKDSVIPFEGTEDQFKLYQTVFKSLSYELATGNDILKQFEKIGFNLRVIKDQYPKITTGRELIEQDAASGNIITGEISDDYGFKKLELVYYPEEDPDTKKRVLLSNPKGNIDRFRFNFPGNLSLKEGVNYLYYFSVTDNDALRNGKQAKSEVYSYYKLRENELKAKQLEQQKEQIQKLGNTLKQIDEQESELQELKNVNKQKDNLSYNDKRKLNNFLKRQEQQEEMMKSFSKNMEQNLEEFSKNQKADDPYNDLLKERLERQQQEIERNQKLLKELQEYTEKIDKETLTQKLEELAKNQQSNKRSLEQLLELTKRYYVQAKAENIRKDLEELSKQQDTLSTKSETGEAAKQEELNKAFKEIQNKMEDLTKENDALKKPMELGRNKSEEENVNQEQKEALEKLNEEESPKGSENQNQKKASRNIRKIVQNMQSSMSMEGAEMISEDAAMLRQILENLIKFSFDQEDIMEELNRFDQNNPNLPYYLKKQNDLKILFEHVDDSLFALSLRRPEVSEVVNTNITEVYYNVDKSLERFADNQYFQGITHQQYTLTAANNLSDFLSDLLDQMQNMMMGSGKGNQDSFQLPDIIQSQEQLNQQMQDMLSKPKPGDSDQEQNGQDGKEQQGEGKQEDKEGYGEGMSEQLYEIYKQQQLLKESLLQQLRQMQNEQQLEDVQNKESAKQKTEALVRQMERIERDLLNKGINEQTLKQMQYLKHQLLKLEQAEQLQGEKNERESTTNRKEFTQNTSNQSSEVQDSFQELEILQRQVLPLREIYKLKVQRYFKVND</sequence>
<dbReference type="Proteomes" id="UP000305939">
    <property type="component" value="Unassembled WGS sequence"/>
</dbReference>
<keyword evidence="3" id="KW-0812">Transmembrane</keyword>
<feature type="compositionally biased region" description="Polar residues" evidence="2">
    <location>
        <begin position="1072"/>
        <end position="1083"/>
    </location>
</feature>
<feature type="transmembrane region" description="Helical" evidence="3">
    <location>
        <begin position="153"/>
        <end position="171"/>
    </location>
</feature>
<feature type="region of interest" description="Disordered" evidence="2">
    <location>
        <begin position="1055"/>
        <end position="1083"/>
    </location>
</feature>
<evidence type="ECO:0000313" key="4">
    <source>
        <dbReference type="EMBL" id="THD69315.1"/>
    </source>
</evidence>
<accession>A0A4S3M3J4</accession>
<protein>
    <recommendedName>
        <fullName evidence="6">DUF4175 family protein</fullName>
    </recommendedName>
</protein>
<feature type="coiled-coil region" evidence="1">
    <location>
        <begin position="489"/>
        <end position="536"/>
    </location>
</feature>
<dbReference type="AlphaFoldDB" id="A0A4S3M3J4"/>
<feature type="transmembrane region" description="Helical" evidence="3">
    <location>
        <begin position="61"/>
        <end position="83"/>
    </location>
</feature>
<gene>
    <name evidence="4" type="ORF">E7Z59_03020</name>
</gene>